<reference evidence="2 3" key="1">
    <citation type="journal article" date="2018" name="New Phytol.">
        <title>Phylogenomics of Endogonaceae and evolution of mycorrhizas within Mucoromycota.</title>
        <authorList>
            <person name="Chang Y."/>
            <person name="Desiro A."/>
            <person name="Na H."/>
            <person name="Sandor L."/>
            <person name="Lipzen A."/>
            <person name="Clum A."/>
            <person name="Barry K."/>
            <person name="Grigoriev I.V."/>
            <person name="Martin F.M."/>
            <person name="Stajich J.E."/>
            <person name="Smith M.E."/>
            <person name="Bonito G."/>
            <person name="Spatafora J.W."/>
        </authorList>
    </citation>
    <scope>NUCLEOTIDE SEQUENCE [LARGE SCALE GENOMIC DNA]</scope>
    <source>
        <strain evidence="2 3">AD002</strain>
    </source>
</reference>
<evidence type="ECO:0000256" key="1">
    <source>
        <dbReference type="SAM" id="MobiDB-lite"/>
    </source>
</evidence>
<dbReference type="Proteomes" id="UP000274822">
    <property type="component" value="Unassembled WGS sequence"/>
</dbReference>
<sequence length="85" mass="9728">MNWVNALPCLMHDYLAIDPLVTSLSRWPLILSTLQIRYSTVRQIMALTSRRTCLKRQAKTLSPTFSSMQRFPADGQEKRESAEAS</sequence>
<evidence type="ECO:0000313" key="2">
    <source>
        <dbReference type="EMBL" id="RUS25251.1"/>
    </source>
</evidence>
<comment type="caution">
    <text evidence="2">The sequence shown here is derived from an EMBL/GenBank/DDBJ whole genome shotgun (WGS) entry which is preliminary data.</text>
</comment>
<accession>A0A433Q643</accession>
<gene>
    <name evidence="2" type="ORF">BC938DRAFT_472422</name>
</gene>
<keyword evidence="3" id="KW-1185">Reference proteome</keyword>
<feature type="compositionally biased region" description="Basic and acidic residues" evidence="1">
    <location>
        <begin position="75"/>
        <end position="85"/>
    </location>
</feature>
<evidence type="ECO:0000313" key="3">
    <source>
        <dbReference type="Proteomes" id="UP000274822"/>
    </source>
</evidence>
<feature type="region of interest" description="Disordered" evidence="1">
    <location>
        <begin position="64"/>
        <end position="85"/>
    </location>
</feature>
<name>A0A433Q643_9FUNG</name>
<organism evidence="2 3">
    <name type="scientific">Jimgerdemannia flammicorona</name>
    <dbReference type="NCBI Taxonomy" id="994334"/>
    <lineage>
        <taxon>Eukaryota</taxon>
        <taxon>Fungi</taxon>
        <taxon>Fungi incertae sedis</taxon>
        <taxon>Mucoromycota</taxon>
        <taxon>Mucoromycotina</taxon>
        <taxon>Endogonomycetes</taxon>
        <taxon>Endogonales</taxon>
        <taxon>Endogonaceae</taxon>
        <taxon>Jimgerdemannia</taxon>
    </lineage>
</organism>
<proteinExistence type="predicted"/>
<dbReference type="EMBL" id="RBNJ01013488">
    <property type="protein sequence ID" value="RUS25251.1"/>
    <property type="molecule type" value="Genomic_DNA"/>
</dbReference>
<dbReference type="AlphaFoldDB" id="A0A433Q643"/>
<protein>
    <submittedName>
        <fullName evidence="2">Uncharacterized protein</fullName>
    </submittedName>
</protein>